<dbReference type="Gene3D" id="3.30.2410.10">
    <property type="entry name" value="Hect, E3 ligase catalytic domain"/>
    <property type="match status" value="1"/>
</dbReference>
<comment type="caution">
    <text evidence="5">The sequence shown here is derived from an EMBL/GenBank/DDBJ whole genome shotgun (WGS) entry which is preliminary data.</text>
</comment>
<proteinExistence type="predicted"/>
<name>A0AAD9ETE6_DISEL</name>
<gene>
    <name evidence="5" type="ORF">KUDE01_001719</name>
</gene>
<dbReference type="PROSITE" id="PS50237">
    <property type="entry name" value="HECT"/>
    <property type="match status" value="1"/>
</dbReference>
<evidence type="ECO:0000259" key="4">
    <source>
        <dbReference type="PROSITE" id="PS50237"/>
    </source>
</evidence>
<evidence type="ECO:0000313" key="5">
    <source>
        <dbReference type="EMBL" id="KAK1876396.1"/>
    </source>
</evidence>
<dbReference type="InterPro" id="IPR035983">
    <property type="entry name" value="Hect_E3_ubiquitin_ligase"/>
</dbReference>
<evidence type="ECO:0000256" key="1">
    <source>
        <dbReference type="ARBA" id="ARBA00022679"/>
    </source>
</evidence>
<dbReference type="Pfam" id="PF00632">
    <property type="entry name" value="HECT"/>
    <property type="match status" value="1"/>
</dbReference>
<reference evidence="5" key="1">
    <citation type="submission" date="2023-04" db="EMBL/GenBank/DDBJ databases">
        <title>Chromosome-level genome of Chaenocephalus aceratus.</title>
        <authorList>
            <person name="Park H."/>
        </authorList>
    </citation>
    <scope>NUCLEOTIDE SEQUENCE</scope>
    <source>
        <strain evidence="5">DE</strain>
        <tissue evidence="5">Muscle</tissue>
    </source>
</reference>
<organism evidence="5 6">
    <name type="scientific">Dissostichus eleginoides</name>
    <name type="common">Patagonian toothfish</name>
    <name type="synonym">Dissostichus amissus</name>
    <dbReference type="NCBI Taxonomy" id="100907"/>
    <lineage>
        <taxon>Eukaryota</taxon>
        <taxon>Metazoa</taxon>
        <taxon>Chordata</taxon>
        <taxon>Craniata</taxon>
        <taxon>Vertebrata</taxon>
        <taxon>Euteleostomi</taxon>
        <taxon>Actinopterygii</taxon>
        <taxon>Neopterygii</taxon>
        <taxon>Teleostei</taxon>
        <taxon>Neoteleostei</taxon>
        <taxon>Acanthomorphata</taxon>
        <taxon>Eupercaria</taxon>
        <taxon>Perciformes</taxon>
        <taxon>Notothenioidei</taxon>
        <taxon>Nototheniidae</taxon>
        <taxon>Dissostichus</taxon>
    </lineage>
</organism>
<dbReference type="Proteomes" id="UP001228049">
    <property type="component" value="Unassembled WGS sequence"/>
</dbReference>
<keyword evidence="1" id="KW-0808">Transferase</keyword>
<feature type="domain" description="HECT" evidence="4">
    <location>
        <begin position="146"/>
        <end position="185"/>
    </location>
</feature>
<dbReference type="InterPro" id="IPR000569">
    <property type="entry name" value="HECT_dom"/>
</dbReference>
<evidence type="ECO:0000256" key="2">
    <source>
        <dbReference type="ARBA" id="ARBA00022786"/>
    </source>
</evidence>
<keyword evidence="6" id="KW-1185">Reference proteome</keyword>
<evidence type="ECO:0000313" key="6">
    <source>
        <dbReference type="Proteomes" id="UP001228049"/>
    </source>
</evidence>
<keyword evidence="2 3" id="KW-0833">Ubl conjugation pathway</keyword>
<feature type="active site" description="Glycyl thioester intermediate" evidence="3">
    <location>
        <position position="151"/>
    </location>
</feature>
<sequence length="185" mass="21412">MSSVTDLCLSWDLPVPTSTNHDWLFQELLSHAVLHRVRQPVKQMRKGIKETGIWPLLTERPDVHPILFPRESSQDLNSQTSIQHINWPQPNSSSDEDEPYPVPLEKVSVVTGFLRQFIEEEIMRFWVGWELPSRYLNVEVVTAKHPVALTCFTKLKLPSHYKTYEEFYQDMMMALGSIDSGFGLV</sequence>
<protein>
    <submittedName>
        <fullName evidence="5">Lipoprotein</fullName>
    </submittedName>
</protein>
<dbReference type="GO" id="GO:0004842">
    <property type="term" value="F:ubiquitin-protein transferase activity"/>
    <property type="evidence" value="ECO:0007669"/>
    <property type="project" value="InterPro"/>
</dbReference>
<evidence type="ECO:0000256" key="3">
    <source>
        <dbReference type="PROSITE-ProRule" id="PRU00104"/>
    </source>
</evidence>
<accession>A0AAD9ETE6</accession>
<dbReference type="SUPFAM" id="SSF56204">
    <property type="entry name" value="Hect, E3 ligase catalytic domain"/>
    <property type="match status" value="1"/>
</dbReference>
<dbReference type="EMBL" id="JASDAP010000028">
    <property type="protein sequence ID" value="KAK1876396.1"/>
    <property type="molecule type" value="Genomic_DNA"/>
</dbReference>
<keyword evidence="5" id="KW-0449">Lipoprotein</keyword>
<dbReference type="AlphaFoldDB" id="A0AAD9ETE6"/>